<protein>
    <submittedName>
        <fullName evidence="1">Uncharacterized protein</fullName>
    </submittedName>
</protein>
<dbReference type="InParanoid" id="D3BKJ6"/>
<accession>D3BKJ6</accession>
<evidence type="ECO:0000313" key="2">
    <source>
        <dbReference type="Proteomes" id="UP000001396"/>
    </source>
</evidence>
<organism evidence="1 2">
    <name type="scientific">Heterostelium pallidum (strain ATCC 26659 / Pp 5 / PN500)</name>
    <name type="common">Cellular slime mold</name>
    <name type="synonym">Polysphondylium pallidum</name>
    <dbReference type="NCBI Taxonomy" id="670386"/>
    <lineage>
        <taxon>Eukaryota</taxon>
        <taxon>Amoebozoa</taxon>
        <taxon>Evosea</taxon>
        <taxon>Eumycetozoa</taxon>
        <taxon>Dictyostelia</taxon>
        <taxon>Acytosteliales</taxon>
        <taxon>Acytosteliaceae</taxon>
        <taxon>Heterostelium</taxon>
    </lineage>
</organism>
<keyword evidence="2" id="KW-1185">Reference proteome</keyword>
<dbReference type="AlphaFoldDB" id="D3BKJ6"/>
<dbReference type="SUPFAM" id="SSF52047">
    <property type="entry name" value="RNI-like"/>
    <property type="match status" value="1"/>
</dbReference>
<dbReference type="GeneID" id="31364554"/>
<dbReference type="Proteomes" id="UP000001396">
    <property type="component" value="Unassembled WGS sequence"/>
</dbReference>
<dbReference type="RefSeq" id="XP_020430551.1">
    <property type="nucleotide sequence ID" value="XM_020579876.1"/>
</dbReference>
<reference evidence="1 2" key="1">
    <citation type="journal article" date="2011" name="Genome Res.">
        <title>Phylogeny-wide analysis of social amoeba genomes highlights ancient origins for complex intercellular communication.</title>
        <authorList>
            <person name="Heidel A.J."/>
            <person name="Lawal H.M."/>
            <person name="Felder M."/>
            <person name="Schilde C."/>
            <person name="Helps N.R."/>
            <person name="Tunggal B."/>
            <person name="Rivero F."/>
            <person name="John U."/>
            <person name="Schleicher M."/>
            <person name="Eichinger L."/>
            <person name="Platzer M."/>
            <person name="Noegel A.A."/>
            <person name="Schaap P."/>
            <person name="Gloeckner G."/>
        </authorList>
    </citation>
    <scope>NUCLEOTIDE SEQUENCE [LARGE SCALE GENOMIC DNA]</scope>
    <source>
        <strain evidence="2">ATCC 26659 / Pp 5 / PN500</strain>
    </source>
</reference>
<sequence>MIDIINCHCKTISFVGGLNLTTEHKTLISLHLENILDDSMIAPLLANTTLRKLKLAQNFRFKLLDTLPAVQIDTINTSVRYLKFDPYVSIPSSDRFSIFFYPTKYFSNLNTLKMRILRPEHQEWLSNLGNDQTIRHLYLSQGYRTNFDQIIVEQLKINSRLVRLDIGYYFTDIDDIARRFSDYIDLNRSIQIISVCNNELIINNLKSESNQFVFYKLIKEYEIYFFVTKIKRHRDMKINNFILQLILKNTHPLGIFDKMESFLDRCGVTYDQLEYPRFSLVELSLVSWEWFNTISKMLYYLEFSIESPKVIPTISNNLAQDLVNKNIQYLVSPKSGVEWLETVVDCDLDEISLSNTIDHMKFIEKSVGSYRHTRLQTYQWSDKITKEAWLRVHELSYIGYLSITVIDPDSLAAILNGQTSPYLQRLKLKTNFNSDTEEFTNGVDRLMTAIKKNKTITNLCISDWRQSKRMVQPIKSLKIEKSFSDLLVINNTITKLKLISFVHCNNAFIESLGTCQLNTLKVIVMEGSIFSGLTKSLQSNQSITSLTMQLVRDNDNTLNLTKSLLDLLSTNKNIYELNLTRCSLFKLEKDKEKLIDICKRQDTSLVHLHLDKYLAQIVMPALKLEKHNNLDKRVVIHSQIHS</sequence>
<name>D3BKJ6_HETP5</name>
<comment type="caution">
    <text evidence="1">The sequence shown here is derived from an EMBL/GenBank/DDBJ whole genome shotgun (WGS) entry which is preliminary data.</text>
</comment>
<dbReference type="EMBL" id="ADBJ01000038">
    <property type="protein sequence ID" value="EFA78426.1"/>
    <property type="molecule type" value="Genomic_DNA"/>
</dbReference>
<gene>
    <name evidence="1" type="ORF">PPL_09078</name>
</gene>
<evidence type="ECO:0000313" key="1">
    <source>
        <dbReference type="EMBL" id="EFA78426.1"/>
    </source>
</evidence>
<proteinExistence type="predicted"/>